<organism evidence="7 8">
    <name type="scientific">Cephalotus follicularis</name>
    <name type="common">Albany pitcher plant</name>
    <dbReference type="NCBI Taxonomy" id="3775"/>
    <lineage>
        <taxon>Eukaryota</taxon>
        <taxon>Viridiplantae</taxon>
        <taxon>Streptophyta</taxon>
        <taxon>Embryophyta</taxon>
        <taxon>Tracheophyta</taxon>
        <taxon>Spermatophyta</taxon>
        <taxon>Magnoliopsida</taxon>
        <taxon>eudicotyledons</taxon>
        <taxon>Gunneridae</taxon>
        <taxon>Pentapetalae</taxon>
        <taxon>rosids</taxon>
        <taxon>fabids</taxon>
        <taxon>Oxalidales</taxon>
        <taxon>Cephalotaceae</taxon>
        <taxon>Cephalotus</taxon>
    </lineage>
</organism>
<feature type="region of interest" description="Disordered" evidence="4">
    <location>
        <begin position="29"/>
        <end position="51"/>
    </location>
</feature>
<dbReference type="InParanoid" id="A0A1Q3APJ6"/>
<comment type="caution">
    <text evidence="7">The sequence shown here is derived from an EMBL/GenBank/DDBJ whole genome shotgun (WGS) entry which is preliminary data.</text>
</comment>
<dbReference type="InterPro" id="IPR019814">
    <property type="entry name" value="Translation_initiation_fac_3_N"/>
</dbReference>
<evidence type="ECO:0000259" key="6">
    <source>
        <dbReference type="Pfam" id="PF05198"/>
    </source>
</evidence>
<comment type="similarity">
    <text evidence="1">Belongs to the IF-3 family.</text>
</comment>
<dbReference type="GO" id="GO:0043022">
    <property type="term" value="F:ribosome binding"/>
    <property type="evidence" value="ECO:0007669"/>
    <property type="project" value="TreeGrafter"/>
</dbReference>
<dbReference type="Pfam" id="PF00707">
    <property type="entry name" value="IF3_C"/>
    <property type="match status" value="1"/>
</dbReference>
<feature type="compositionally biased region" description="Low complexity" evidence="4">
    <location>
        <begin position="34"/>
        <end position="43"/>
    </location>
</feature>
<protein>
    <submittedName>
        <fullName evidence="7">IF3_C domain-containing protein/IF3_N domain-containing protein</fullName>
    </submittedName>
</protein>
<evidence type="ECO:0000256" key="4">
    <source>
        <dbReference type="SAM" id="MobiDB-lite"/>
    </source>
</evidence>
<evidence type="ECO:0000259" key="5">
    <source>
        <dbReference type="Pfam" id="PF00707"/>
    </source>
</evidence>
<feature type="region of interest" description="Disordered" evidence="4">
    <location>
        <begin position="489"/>
        <end position="662"/>
    </location>
</feature>
<sequence>MYARRIVDRHQRWGSVFEPSKYLIRSNCQHHTGSRSLSRTTRSMGNRSPHGSLTGRYLLDLYSTRATAPPKIDLITYQRISVESESSSETSKLEASECSNKSKRLLKRVGNCSSHGGSTRSPSDSFSSQAVVPWNSLIGLHRRPSTSLKNYQLRVYSSTSIYPPKPKEEHTGGTRLNDQINARFVRLVTEEGHKVVSRYEALERARKLKLDLVEVQRNADPPVCKIMDFHKEKYKQQVKDKERAKSKPEMTLRKGDCKEVRLSGKIEQKDLKMKADSVIRLMERGYRVKCMILPNGKDQDVEELLSRFSAMIEDVAVVESGPVIVEKKLKKLEEKLKTHEEPDEEVLNREIKNAYIIVRHVKFGGSKKGCAKKSKVTGITAPKVEKVASKPAVVEPYPVLREDPAELGPETVDEILPNQIDLPISPKMNVRDMTVEDQKTPGSVMNSSDEFTEVFDFNDEVKAPTSDSTNIVKNAAPKIAYPPSNFSVSDTVPSLPPEHSLGTQNRYKRSEPRNQFRPTKSTDNRSSDMELQFPNQRRQSPSNMNASHSMGEKKQFGNAPVFRNSDLPPNSRLKQEPARPDTPNTPTPSYGIFSTPTNGPGNQGAADAYSKRDNNLYDSTRNPCKPGVGAKQNYGGLKSDGGEGLGAGGDNGGKGKWGIFSR</sequence>
<evidence type="ECO:0000256" key="2">
    <source>
        <dbReference type="ARBA" id="ARBA00022540"/>
    </source>
</evidence>
<name>A0A1Q3APJ6_CEPFO</name>
<dbReference type="SUPFAM" id="SSF54364">
    <property type="entry name" value="Translation initiation factor IF3, N-terminal domain"/>
    <property type="match status" value="1"/>
</dbReference>
<dbReference type="STRING" id="3775.A0A1Q3APJ6"/>
<feature type="compositionally biased region" description="Polar residues" evidence="4">
    <location>
        <begin position="582"/>
        <end position="600"/>
    </location>
</feature>
<dbReference type="Gene3D" id="3.10.20.80">
    <property type="entry name" value="Translation initiation factor 3 (IF-3), N-terminal domain"/>
    <property type="match status" value="1"/>
</dbReference>
<dbReference type="EMBL" id="BDDD01000035">
    <property type="protein sequence ID" value="GAV57555.1"/>
    <property type="molecule type" value="Genomic_DNA"/>
</dbReference>
<dbReference type="FunFam" id="3.10.20.80:FF:000005">
    <property type="entry name" value="Predicted protein"/>
    <property type="match status" value="1"/>
</dbReference>
<keyword evidence="2" id="KW-0396">Initiation factor</keyword>
<gene>
    <name evidence="7" type="ORF">CFOL_v3_01092</name>
</gene>
<evidence type="ECO:0000256" key="3">
    <source>
        <dbReference type="ARBA" id="ARBA00022917"/>
    </source>
</evidence>
<evidence type="ECO:0000313" key="7">
    <source>
        <dbReference type="EMBL" id="GAV57555.1"/>
    </source>
</evidence>
<dbReference type="InterPro" id="IPR036788">
    <property type="entry name" value="T_IF-3_C_sf"/>
</dbReference>
<dbReference type="InterPro" id="IPR001288">
    <property type="entry name" value="Translation_initiation_fac_3"/>
</dbReference>
<dbReference type="PANTHER" id="PTHR10938">
    <property type="entry name" value="TRANSLATION INITIATION FACTOR IF-3"/>
    <property type="match status" value="1"/>
</dbReference>
<dbReference type="PANTHER" id="PTHR10938:SF4">
    <property type="entry name" value="TRANSLATION INITIATION FACTOR IF3-1, MITOCHONDRIAL"/>
    <property type="match status" value="1"/>
</dbReference>
<dbReference type="GO" id="GO:0005737">
    <property type="term" value="C:cytoplasm"/>
    <property type="evidence" value="ECO:0007669"/>
    <property type="project" value="UniProtKB-ARBA"/>
</dbReference>
<dbReference type="Gene3D" id="3.30.110.10">
    <property type="entry name" value="Translation initiation factor 3 (IF-3), C-terminal domain"/>
    <property type="match status" value="1"/>
</dbReference>
<dbReference type="GO" id="GO:0003743">
    <property type="term" value="F:translation initiation factor activity"/>
    <property type="evidence" value="ECO:0007669"/>
    <property type="project" value="UniProtKB-KW"/>
</dbReference>
<evidence type="ECO:0000256" key="1">
    <source>
        <dbReference type="ARBA" id="ARBA00005439"/>
    </source>
</evidence>
<dbReference type="OrthoDB" id="21573at2759"/>
<dbReference type="Pfam" id="PF05198">
    <property type="entry name" value="IF3_N"/>
    <property type="match status" value="1"/>
</dbReference>
<proteinExistence type="inferred from homology"/>
<reference evidence="8" key="1">
    <citation type="submission" date="2016-04" db="EMBL/GenBank/DDBJ databases">
        <title>Cephalotus genome sequencing.</title>
        <authorList>
            <person name="Fukushima K."/>
            <person name="Hasebe M."/>
            <person name="Fang X."/>
        </authorList>
    </citation>
    <scope>NUCLEOTIDE SEQUENCE [LARGE SCALE GENOMIC DNA]</scope>
    <source>
        <strain evidence="8">cv. St1</strain>
    </source>
</reference>
<dbReference type="InterPro" id="IPR019815">
    <property type="entry name" value="Translation_initiation_fac_3_C"/>
</dbReference>
<feature type="domain" description="Translation initiation factor 3 N-terminal" evidence="6">
    <location>
        <begin position="177"/>
        <end position="242"/>
    </location>
</feature>
<dbReference type="InterPro" id="IPR036787">
    <property type="entry name" value="T_IF-3_N_sf"/>
</dbReference>
<accession>A0A1Q3APJ6</accession>
<dbReference type="AlphaFoldDB" id="A0A1Q3APJ6"/>
<feature type="compositionally biased region" description="Polar residues" evidence="4">
    <location>
        <begin position="533"/>
        <end position="548"/>
    </location>
</feature>
<evidence type="ECO:0000313" key="8">
    <source>
        <dbReference type="Proteomes" id="UP000187406"/>
    </source>
</evidence>
<dbReference type="Proteomes" id="UP000187406">
    <property type="component" value="Unassembled WGS sequence"/>
</dbReference>
<feature type="compositionally biased region" description="Gly residues" evidence="4">
    <location>
        <begin position="638"/>
        <end position="656"/>
    </location>
</feature>
<keyword evidence="3" id="KW-0648">Protein biosynthesis</keyword>
<keyword evidence="8" id="KW-1185">Reference proteome</keyword>
<feature type="domain" description="Translation initiation factor 3 C-terminal" evidence="5">
    <location>
        <begin position="257"/>
        <end position="328"/>
    </location>
</feature>
<feature type="compositionally biased region" description="Basic and acidic residues" evidence="4">
    <location>
        <begin position="508"/>
        <end position="528"/>
    </location>
</feature>
<dbReference type="SUPFAM" id="SSF55200">
    <property type="entry name" value="Translation initiation factor IF3, C-terminal domain"/>
    <property type="match status" value="1"/>
</dbReference>
<dbReference type="GO" id="GO:0032790">
    <property type="term" value="P:ribosome disassembly"/>
    <property type="evidence" value="ECO:0007669"/>
    <property type="project" value="TreeGrafter"/>
</dbReference>
<dbReference type="NCBIfam" id="TIGR00168">
    <property type="entry name" value="infC"/>
    <property type="match status" value="1"/>
</dbReference>